<accession>A0A1S1C956</accession>
<dbReference type="Pfam" id="PF02654">
    <property type="entry name" value="CobS"/>
    <property type="match status" value="1"/>
</dbReference>
<evidence type="ECO:0000313" key="20">
    <source>
        <dbReference type="EMBL" id="CRP70474.1"/>
    </source>
</evidence>
<evidence type="ECO:0000256" key="12">
    <source>
        <dbReference type="ARBA" id="ARBA00022989"/>
    </source>
</evidence>
<proteinExistence type="inferred from homology"/>
<dbReference type="NCBIfam" id="TIGR00317">
    <property type="entry name" value="cobS"/>
    <property type="match status" value="1"/>
</dbReference>
<accession>A0A0C6EXZ7</accession>
<gene>
    <name evidence="19 20" type="primary">cobS</name>
    <name evidence="20" type="ORF">PAERUG_P19_London_7_VIM_2_05_10_05294</name>
</gene>
<keyword evidence="10 19" id="KW-0812">Transmembrane</keyword>
<keyword evidence="12 19" id="KW-1133">Transmembrane helix</keyword>
<evidence type="ECO:0000256" key="11">
    <source>
        <dbReference type="ARBA" id="ARBA00022842"/>
    </source>
</evidence>
<dbReference type="Proteomes" id="UP000045039">
    <property type="component" value="Unassembled WGS sequence"/>
</dbReference>
<evidence type="ECO:0000256" key="13">
    <source>
        <dbReference type="ARBA" id="ARBA00023136"/>
    </source>
</evidence>
<evidence type="ECO:0000256" key="18">
    <source>
        <dbReference type="ARBA" id="ARBA00049504"/>
    </source>
</evidence>
<feature type="transmembrane region" description="Helical" evidence="19">
    <location>
        <begin position="62"/>
        <end position="81"/>
    </location>
</feature>
<keyword evidence="13 19" id="KW-0472">Membrane</keyword>
<evidence type="ECO:0000256" key="2">
    <source>
        <dbReference type="ARBA" id="ARBA00004651"/>
    </source>
</evidence>
<dbReference type="PANTHER" id="PTHR34148:SF1">
    <property type="entry name" value="ADENOSYLCOBINAMIDE-GDP RIBAZOLETRANSFERASE"/>
    <property type="match status" value="1"/>
</dbReference>
<comment type="catalytic activity">
    <reaction evidence="18 19">
        <text>alpha-ribazole 5'-phosphate + adenosylcob(III)inamide-GDP = adenosylcob(III)alamin 5'-phosphate + GMP + H(+)</text>
        <dbReference type="Rhea" id="RHEA:23560"/>
        <dbReference type="ChEBI" id="CHEBI:15378"/>
        <dbReference type="ChEBI" id="CHEBI:57918"/>
        <dbReference type="ChEBI" id="CHEBI:58115"/>
        <dbReference type="ChEBI" id="CHEBI:60487"/>
        <dbReference type="ChEBI" id="CHEBI:60493"/>
        <dbReference type="EC" id="2.7.8.26"/>
    </reaction>
</comment>
<feature type="transmembrane region" description="Helical" evidence="19">
    <location>
        <begin position="182"/>
        <end position="212"/>
    </location>
</feature>
<evidence type="ECO:0000256" key="14">
    <source>
        <dbReference type="ARBA" id="ARBA00025228"/>
    </source>
</evidence>
<evidence type="ECO:0000256" key="1">
    <source>
        <dbReference type="ARBA" id="ARBA00001946"/>
    </source>
</evidence>
<dbReference type="PANTHER" id="PTHR34148">
    <property type="entry name" value="ADENOSYLCOBINAMIDE-GDP RIBAZOLETRANSFERASE"/>
    <property type="match status" value="1"/>
</dbReference>
<evidence type="ECO:0000256" key="16">
    <source>
        <dbReference type="ARBA" id="ARBA00032853"/>
    </source>
</evidence>
<comment type="catalytic activity">
    <reaction evidence="17 19">
        <text>alpha-ribazole + adenosylcob(III)inamide-GDP = adenosylcob(III)alamin + GMP + H(+)</text>
        <dbReference type="Rhea" id="RHEA:16049"/>
        <dbReference type="ChEBI" id="CHEBI:10329"/>
        <dbReference type="ChEBI" id="CHEBI:15378"/>
        <dbReference type="ChEBI" id="CHEBI:18408"/>
        <dbReference type="ChEBI" id="CHEBI:58115"/>
        <dbReference type="ChEBI" id="CHEBI:60487"/>
        <dbReference type="EC" id="2.7.8.26"/>
    </reaction>
</comment>
<sequence length="245" mass="25596">MREALRSLLVALQFLTRLPVRLSAMPTPEQFGRAVLCYPLVGVLIGVVLYAAALSLDGTPPLLQAALLLSLWVALSGALHLDGLADMADAWVGGLGDRERTLAIMKDPRSGPVAVVVLVLVLLLKFSALAALLGQGEAGLLPLAPWLARSSLPLLFLTTPYARPGGLGQAIAEHLPARSLPWVLGVSFGLALAFGLAGLLALLVTLMLFAWLRSRFLARLGGTTGDTAGALVELTECAVLVALAL</sequence>
<evidence type="ECO:0000256" key="19">
    <source>
        <dbReference type="HAMAP-Rule" id="MF_00719"/>
    </source>
</evidence>
<keyword evidence="9 19" id="KW-0808">Transferase</keyword>
<comment type="cofactor">
    <cofactor evidence="1 19">
        <name>Mg(2+)</name>
        <dbReference type="ChEBI" id="CHEBI:18420"/>
    </cofactor>
</comment>
<comment type="pathway">
    <text evidence="3 19">Cofactor biosynthesis; adenosylcobalamin biosynthesis; adenosylcobalamin from cob(II)yrinate a,c-diamide: step 7/7.</text>
</comment>
<dbReference type="EMBL" id="CVVU01000237">
    <property type="protein sequence ID" value="CRP70474.1"/>
    <property type="molecule type" value="Genomic_DNA"/>
</dbReference>
<reference evidence="21" key="1">
    <citation type="submission" date="2015-06" db="EMBL/GenBank/DDBJ databases">
        <authorList>
            <person name="Radhakrishnan Rajesh"/>
            <person name="Underwood Anthony"/>
            <person name="Al-Shahib Ali"/>
        </authorList>
    </citation>
    <scope>NUCLEOTIDE SEQUENCE [LARGE SCALE GENOMIC DNA]</scope>
    <source>
        <strain evidence="21">P19_London_7_VIM_2_05_10</strain>
    </source>
</reference>
<evidence type="ECO:0000313" key="21">
    <source>
        <dbReference type="Proteomes" id="UP000045039"/>
    </source>
</evidence>
<comment type="similarity">
    <text evidence="4 19">Belongs to the CobS family.</text>
</comment>
<evidence type="ECO:0000256" key="10">
    <source>
        <dbReference type="ARBA" id="ARBA00022692"/>
    </source>
</evidence>
<dbReference type="GO" id="GO:0008818">
    <property type="term" value="F:cobalamin 5'-phosphate synthase activity"/>
    <property type="evidence" value="ECO:0007669"/>
    <property type="project" value="UniProtKB-UniRule"/>
</dbReference>
<dbReference type="AlphaFoldDB" id="A0A0C6EXZ7"/>
<dbReference type="NCBIfam" id="NF001278">
    <property type="entry name" value="PRK00235.1-5"/>
    <property type="match status" value="1"/>
</dbReference>
<organism evidence="20 21">
    <name type="scientific">Pseudomonas aeruginosa</name>
    <dbReference type="NCBI Taxonomy" id="287"/>
    <lineage>
        <taxon>Bacteria</taxon>
        <taxon>Pseudomonadati</taxon>
        <taxon>Pseudomonadota</taxon>
        <taxon>Gammaproteobacteria</taxon>
        <taxon>Pseudomonadales</taxon>
        <taxon>Pseudomonadaceae</taxon>
        <taxon>Pseudomonas</taxon>
    </lineage>
</organism>
<name>A0A0C6EXZ7_PSEAI</name>
<evidence type="ECO:0000256" key="7">
    <source>
        <dbReference type="ARBA" id="ARBA00022475"/>
    </source>
</evidence>
<protein>
    <recommendedName>
        <fullName evidence="6 19">Adenosylcobinamide-GDP ribazoletransferase</fullName>
        <ecNumber evidence="5 19">2.7.8.26</ecNumber>
    </recommendedName>
    <alternativeName>
        <fullName evidence="16 19">Cobalamin synthase</fullName>
    </alternativeName>
    <alternativeName>
        <fullName evidence="15 19">Cobalamin-5'-phosphate synthase</fullName>
    </alternativeName>
</protein>
<dbReference type="EC" id="2.7.8.26" evidence="5 19"/>
<evidence type="ECO:0000256" key="3">
    <source>
        <dbReference type="ARBA" id="ARBA00004663"/>
    </source>
</evidence>
<evidence type="ECO:0000256" key="9">
    <source>
        <dbReference type="ARBA" id="ARBA00022679"/>
    </source>
</evidence>
<dbReference type="HAMAP" id="MF_00719">
    <property type="entry name" value="CobS"/>
    <property type="match status" value="1"/>
</dbReference>
<evidence type="ECO:0000256" key="6">
    <source>
        <dbReference type="ARBA" id="ARBA00015850"/>
    </source>
</evidence>
<dbReference type="GO" id="GO:0009236">
    <property type="term" value="P:cobalamin biosynthetic process"/>
    <property type="evidence" value="ECO:0007669"/>
    <property type="project" value="UniProtKB-UniRule"/>
</dbReference>
<feature type="transmembrane region" description="Helical" evidence="19">
    <location>
        <begin position="34"/>
        <end position="55"/>
    </location>
</feature>
<keyword evidence="11 19" id="KW-0460">Magnesium</keyword>
<keyword evidence="7 19" id="KW-1003">Cell membrane</keyword>
<evidence type="ECO:0000256" key="15">
    <source>
        <dbReference type="ARBA" id="ARBA00032605"/>
    </source>
</evidence>
<evidence type="ECO:0000256" key="8">
    <source>
        <dbReference type="ARBA" id="ARBA00022573"/>
    </source>
</evidence>
<dbReference type="GO" id="GO:0005886">
    <property type="term" value="C:plasma membrane"/>
    <property type="evidence" value="ECO:0007669"/>
    <property type="project" value="UniProtKB-SubCell"/>
</dbReference>
<feature type="transmembrane region" description="Helical" evidence="19">
    <location>
        <begin position="113"/>
        <end position="134"/>
    </location>
</feature>
<evidence type="ECO:0000256" key="5">
    <source>
        <dbReference type="ARBA" id="ARBA00013200"/>
    </source>
</evidence>
<dbReference type="GO" id="GO:0051073">
    <property type="term" value="F:adenosylcobinamide-GDP ribazoletransferase activity"/>
    <property type="evidence" value="ECO:0007669"/>
    <property type="project" value="UniProtKB-UniRule"/>
</dbReference>
<comment type="caution">
    <text evidence="20">The sequence shown here is derived from an EMBL/GenBank/DDBJ whole genome shotgun (WGS) entry which is preliminary data.</text>
</comment>
<dbReference type="RefSeq" id="WP_003158254.1">
    <property type="nucleotide sequence ID" value="NZ_AP014651.1"/>
</dbReference>
<dbReference type="InterPro" id="IPR003805">
    <property type="entry name" value="CobS"/>
</dbReference>
<evidence type="ECO:0000256" key="4">
    <source>
        <dbReference type="ARBA" id="ARBA00010561"/>
    </source>
</evidence>
<comment type="subcellular location">
    <subcellularLocation>
        <location evidence="2 19">Cell membrane</location>
        <topology evidence="2 19">Multi-pass membrane protein</topology>
    </subcellularLocation>
</comment>
<keyword evidence="8 19" id="KW-0169">Cobalamin biosynthesis</keyword>
<comment type="function">
    <text evidence="14 19">Joins adenosylcobinamide-GDP and alpha-ribazole to generate adenosylcobalamin (Ado-cobalamin). Also synthesizes adenosylcobalamin 5'-phosphate from adenosylcobinamide-GDP and alpha-ribazole 5'-phosphate.</text>
</comment>
<evidence type="ECO:0000256" key="17">
    <source>
        <dbReference type="ARBA" id="ARBA00048623"/>
    </source>
</evidence>